<protein>
    <submittedName>
        <fullName evidence="2">PucR C-terminal helix-turn-helix domain-containing protein</fullName>
    </submittedName>
</protein>
<dbReference type="InterPro" id="IPR025736">
    <property type="entry name" value="PucR_C-HTH_dom"/>
</dbReference>
<sequence length="367" mass="42221">MWNELKPLLEYWLQAAQAEYRWVSAASRSQQSLSSEESFFAFDDDVWLVVKNQYLTASLRNAIEETRRLFRARVGMGRKSFQPHVWLTEANLLTLPALIERWSTIKVEDEDKLDTLVPAYLLWFQMKPGVLEDEIRQLTEEIILAHLSPDWMYWFEQGESALLLAQPLSSLDTGFQLLGSPLADGEESERTSLCQLLYSVIAALESDALLTVRVLVSERMDDARLTKRAILSLAMVHQWFVQRHQQEAQQRLLTFAEGLPYLTLMSIDGSYDRLLLHAASSRVNGYPFPLPPDLAGTLQAMMQAHLNVSEAARRMFVHRNTLLNRIERLRESTGYDVRRFEDALSLYLANEVAKRNSHQKFPGTETE</sequence>
<gene>
    <name evidence="2" type="ORF">SAMN05443507_101224</name>
</gene>
<proteinExistence type="predicted"/>
<evidence type="ECO:0000313" key="3">
    <source>
        <dbReference type="Proteomes" id="UP000184016"/>
    </source>
</evidence>
<evidence type="ECO:0000259" key="1">
    <source>
        <dbReference type="Pfam" id="PF13556"/>
    </source>
</evidence>
<dbReference type="Gene3D" id="1.10.10.2840">
    <property type="entry name" value="PucR C-terminal helix-turn-helix domain"/>
    <property type="match status" value="1"/>
</dbReference>
<dbReference type="AlphaFoldDB" id="A0A1M6KE78"/>
<evidence type="ECO:0000313" key="2">
    <source>
        <dbReference type="EMBL" id="SHJ57256.1"/>
    </source>
</evidence>
<reference evidence="3" key="1">
    <citation type="submission" date="2016-11" db="EMBL/GenBank/DDBJ databases">
        <authorList>
            <person name="Varghese N."/>
            <person name="Submissions S."/>
        </authorList>
    </citation>
    <scope>NUCLEOTIDE SEQUENCE [LARGE SCALE GENOMIC DNA]</scope>
    <source>
        <strain evidence="3">USBA-503</strain>
    </source>
</reference>
<dbReference type="SUPFAM" id="SSF46689">
    <property type="entry name" value="Homeodomain-like"/>
    <property type="match status" value="1"/>
</dbReference>
<dbReference type="EMBL" id="FRAF01000001">
    <property type="protein sequence ID" value="SHJ57256.1"/>
    <property type="molecule type" value="Genomic_DNA"/>
</dbReference>
<keyword evidence="3" id="KW-1185">Reference proteome</keyword>
<feature type="domain" description="PucR C-terminal helix-turn-helix" evidence="1">
    <location>
        <begin position="294"/>
        <end position="349"/>
    </location>
</feature>
<accession>A0A1M6KE78</accession>
<dbReference type="InterPro" id="IPR051448">
    <property type="entry name" value="CdaR-like_regulators"/>
</dbReference>
<organism evidence="2 3">
    <name type="scientific">Alicyclobacillus tolerans</name>
    <dbReference type="NCBI Taxonomy" id="90970"/>
    <lineage>
        <taxon>Bacteria</taxon>
        <taxon>Bacillati</taxon>
        <taxon>Bacillota</taxon>
        <taxon>Bacilli</taxon>
        <taxon>Bacillales</taxon>
        <taxon>Alicyclobacillaceae</taxon>
        <taxon>Alicyclobacillus</taxon>
    </lineage>
</organism>
<dbReference type="Pfam" id="PF13556">
    <property type="entry name" value="HTH_30"/>
    <property type="match status" value="1"/>
</dbReference>
<dbReference type="PANTHER" id="PTHR33744:SF15">
    <property type="entry name" value="CARBOHYDRATE DIACID REGULATOR"/>
    <property type="match status" value="1"/>
</dbReference>
<name>A0A1M6KE78_9BACL</name>
<dbReference type="InterPro" id="IPR042070">
    <property type="entry name" value="PucR_C-HTH_sf"/>
</dbReference>
<dbReference type="RefSeq" id="WP_072872707.1">
    <property type="nucleotide sequence ID" value="NZ_FRAF01000001.1"/>
</dbReference>
<dbReference type="PANTHER" id="PTHR33744">
    <property type="entry name" value="CARBOHYDRATE DIACID REGULATOR"/>
    <property type="match status" value="1"/>
</dbReference>
<dbReference type="STRING" id="1830138.SAMN05443507_101224"/>
<dbReference type="InterPro" id="IPR009057">
    <property type="entry name" value="Homeodomain-like_sf"/>
</dbReference>
<dbReference type="Proteomes" id="UP000184016">
    <property type="component" value="Unassembled WGS sequence"/>
</dbReference>